<feature type="transmembrane region" description="Helical" evidence="1">
    <location>
        <begin position="101"/>
        <end position="119"/>
    </location>
</feature>
<keyword evidence="1" id="KW-1133">Transmembrane helix</keyword>
<keyword evidence="3" id="KW-1185">Reference proteome</keyword>
<evidence type="ECO:0000313" key="3">
    <source>
        <dbReference type="Proteomes" id="UP001427805"/>
    </source>
</evidence>
<evidence type="ECO:0000313" key="2">
    <source>
        <dbReference type="EMBL" id="MEN3746365.1"/>
    </source>
</evidence>
<feature type="transmembrane region" description="Helical" evidence="1">
    <location>
        <begin position="20"/>
        <end position="40"/>
    </location>
</feature>
<protein>
    <recommendedName>
        <fullName evidence="4">ABC transmembrane type-1 domain-containing protein</fullName>
    </recommendedName>
</protein>
<evidence type="ECO:0000256" key="1">
    <source>
        <dbReference type="SAM" id="Phobius"/>
    </source>
</evidence>
<reference evidence="2 3" key="1">
    <citation type="submission" date="2024-05" db="EMBL/GenBank/DDBJ databases">
        <title>Sphingomonas sp. HF-S3 16S ribosomal RNA gene Genome sequencing and assembly.</title>
        <authorList>
            <person name="Lee H."/>
        </authorList>
    </citation>
    <scope>NUCLEOTIDE SEQUENCE [LARGE SCALE GENOMIC DNA]</scope>
    <source>
        <strain evidence="2 3">HF-S3</strain>
    </source>
</reference>
<keyword evidence="1" id="KW-0812">Transmembrane</keyword>
<evidence type="ECO:0008006" key="4">
    <source>
        <dbReference type="Google" id="ProtNLM"/>
    </source>
</evidence>
<name>A0ABV0B8I9_9SPHN</name>
<proteinExistence type="predicted"/>
<dbReference type="Proteomes" id="UP001427805">
    <property type="component" value="Unassembled WGS sequence"/>
</dbReference>
<comment type="caution">
    <text evidence="2">The sequence shown here is derived from an EMBL/GenBank/DDBJ whole genome shotgun (WGS) entry which is preliminary data.</text>
</comment>
<organism evidence="2 3">
    <name type="scientific">Sphingomonas rustica</name>
    <dbReference type="NCBI Taxonomy" id="3103142"/>
    <lineage>
        <taxon>Bacteria</taxon>
        <taxon>Pseudomonadati</taxon>
        <taxon>Pseudomonadota</taxon>
        <taxon>Alphaproteobacteria</taxon>
        <taxon>Sphingomonadales</taxon>
        <taxon>Sphingomonadaceae</taxon>
        <taxon>Sphingomonas</taxon>
    </lineage>
</organism>
<accession>A0ABV0B8I9</accession>
<gene>
    <name evidence="2" type="ORF">TPR58_04235</name>
</gene>
<sequence length="130" mass="14519">MGVALPVLMLFYPDAISPVLGPAMIAFSPLCVVMFVSVVFDKSVREANNRFNATTAKELEKLGFFRSLFSTAYGDWRFLVLNRLAWLEGVVAVFIERKDLAFLALMCFMISTMMTMLAFKRPDSSLASGE</sequence>
<dbReference type="EMBL" id="JBDIZK010000002">
    <property type="protein sequence ID" value="MEN3746365.1"/>
    <property type="molecule type" value="Genomic_DNA"/>
</dbReference>
<keyword evidence="1" id="KW-0472">Membrane</keyword>